<organism evidence="1 2">
    <name type="scientific">Litoreibacter ponti</name>
    <dbReference type="NCBI Taxonomy" id="1510457"/>
    <lineage>
        <taxon>Bacteria</taxon>
        <taxon>Pseudomonadati</taxon>
        <taxon>Pseudomonadota</taxon>
        <taxon>Alphaproteobacteria</taxon>
        <taxon>Rhodobacterales</taxon>
        <taxon>Roseobacteraceae</taxon>
        <taxon>Litoreibacter</taxon>
    </lineage>
</organism>
<evidence type="ECO:0000313" key="1">
    <source>
        <dbReference type="EMBL" id="PTX55763.1"/>
    </source>
</evidence>
<reference evidence="1 2" key="1">
    <citation type="submission" date="2018-04" db="EMBL/GenBank/DDBJ databases">
        <title>Genomic Encyclopedia of Archaeal and Bacterial Type Strains, Phase II (KMG-II): from individual species to whole genera.</title>
        <authorList>
            <person name="Goeker M."/>
        </authorList>
    </citation>
    <scope>NUCLEOTIDE SEQUENCE [LARGE SCALE GENOMIC DNA]</scope>
    <source>
        <strain evidence="1 2">DSM 100977</strain>
    </source>
</reference>
<dbReference type="AlphaFoldDB" id="A0A2T6BI68"/>
<dbReference type="Pfam" id="PF11927">
    <property type="entry name" value="HODM_asu-like"/>
    <property type="match status" value="2"/>
</dbReference>
<comment type="caution">
    <text evidence="1">The sequence shown here is derived from an EMBL/GenBank/DDBJ whole genome shotgun (WGS) entry which is preliminary data.</text>
</comment>
<name>A0A2T6BI68_9RHOB</name>
<dbReference type="RefSeq" id="WP_107844021.1">
    <property type="nucleotide sequence ID" value="NZ_QBKS01000001.1"/>
</dbReference>
<gene>
    <name evidence="1" type="ORF">C8N43_0405</name>
</gene>
<sequence length="250" mass="27968">MEPILQSALPQAPWMEERTRRLPGVVPLAYADWLQVDDAYGAQLAYKAQLLRDRRETVLQMRADALPAAQELLELALAHAPEGIADAPIDRDAPLETLSRLFQEDFVILQKQGDRHILTAALLCFPASWSLAEKFGKPLTAIHDPVPEYDAAIARSVERMFTVLRPEQPLMRMNALVYADPDLHHPQRGSDIKRAAGHRGFIRSERQCMVRLPTTGAAMFSIHTYLVREADLTPAQADSLAAHPIIHEGF</sequence>
<dbReference type="Proteomes" id="UP000243978">
    <property type="component" value="Unassembled WGS sequence"/>
</dbReference>
<dbReference type="InterPro" id="IPR021848">
    <property type="entry name" value="HODM_asu-like"/>
</dbReference>
<evidence type="ECO:0000313" key="2">
    <source>
        <dbReference type="Proteomes" id="UP000243978"/>
    </source>
</evidence>
<dbReference type="EMBL" id="QBKS01000001">
    <property type="protein sequence ID" value="PTX55763.1"/>
    <property type="molecule type" value="Genomic_DNA"/>
</dbReference>
<dbReference type="OrthoDB" id="5242510at2"/>
<proteinExistence type="predicted"/>
<protein>
    <submittedName>
        <fullName evidence="1">Uncharacterized protein DUF3445</fullName>
    </submittedName>
</protein>
<accession>A0A2T6BI68</accession>
<keyword evidence="2" id="KW-1185">Reference proteome</keyword>